<feature type="compositionally biased region" description="Polar residues" evidence="7">
    <location>
        <begin position="106"/>
        <end position="117"/>
    </location>
</feature>
<dbReference type="PANTHER" id="PTHR31313:SF81">
    <property type="entry name" value="TY1 ENHANCER ACTIVATOR"/>
    <property type="match status" value="1"/>
</dbReference>
<evidence type="ECO:0000256" key="5">
    <source>
        <dbReference type="ARBA" id="ARBA00023163"/>
    </source>
</evidence>
<reference evidence="9 10" key="1">
    <citation type="submission" date="2015-01" db="EMBL/GenBank/DDBJ databases">
        <title>The Genome Sequence of Fonsecaea multimorphosa CBS 102226.</title>
        <authorList>
            <consortium name="The Broad Institute Genomics Platform"/>
            <person name="Cuomo C."/>
            <person name="de Hoog S."/>
            <person name="Gorbushina A."/>
            <person name="Stielow B."/>
            <person name="Teixiera M."/>
            <person name="Abouelleil A."/>
            <person name="Chapman S.B."/>
            <person name="Priest M."/>
            <person name="Young S.K."/>
            <person name="Wortman J."/>
            <person name="Nusbaum C."/>
            <person name="Birren B."/>
        </authorList>
    </citation>
    <scope>NUCLEOTIDE SEQUENCE [LARGE SCALE GENOMIC DNA]</scope>
    <source>
        <strain evidence="9 10">CBS 102226</strain>
    </source>
</reference>
<evidence type="ECO:0000256" key="2">
    <source>
        <dbReference type="ARBA" id="ARBA00022833"/>
    </source>
</evidence>
<feature type="domain" description="Xylanolytic transcriptional activator regulatory" evidence="8">
    <location>
        <begin position="336"/>
        <end position="410"/>
    </location>
</feature>
<proteinExistence type="predicted"/>
<dbReference type="PANTHER" id="PTHR31313">
    <property type="entry name" value="TY1 ENHANCER ACTIVATOR"/>
    <property type="match status" value="1"/>
</dbReference>
<evidence type="ECO:0000256" key="3">
    <source>
        <dbReference type="ARBA" id="ARBA00023015"/>
    </source>
</evidence>
<feature type="compositionally biased region" description="Basic and acidic residues" evidence="7">
    <location>
        <begin position="672"/>
        <end position="683"/>
    </location>
</feature>
<keyword evidence="1" id="KW-0479">Metal-binding</keyword>
<dbReference type="GeneID" id="27711631"/>
<dbReference type="AlphaFoldDB" id="A0A0D2K5Y5"/>
<organism evidence="9 10">
    <name type="scientific">Fonsecaea multimorphosa CBS 102226</name>
    <dbReference type="NCBI Taxonomy" id="1442371"/>
    <lineage>
        <taxon>Eukaryota</taxon>
        <taxon>Fungi</taxon>
        <taxon>Dikarya</taxon>
        <taxon>Ascomycota</taxon>
        <taxon>Pezizomycotina</taxon>
        <taxon>Eurotiomycetes</taxon>
        <taxon>Chaetothyriomycetidae</taxon>
        <taxon>Chaetothyriales</taxon>
        <taxon>Herpotrichiellaceae</taxon>
        <taxon>Fonsecaea</taxon>
    </lineage>
</organism>
<keyword evidence="3" id="KW-0805">Transcription regulation</keyword>
<protein>
    <recommendedName>
        <fullName evidence="8">Xylanolytic transcriptional activator regulatory domain-containing protein</fullName>
    </recommendedName>
</protein>
<dbReference type="EMBL" id="KN848071">
    <property type="protein sequence ID" value="KIX98584.1"/>
    <property type="molecule type" value="Genomic_DNA"/>
</dbReference>
<dbReference type="OrthoDB" id="2154091at2759"/>
<keyword evidence="2" id="KW-0862">Zinc</keyword>
<evidence type="ECO:0000256" key="7">
    <source>
        <dbReference type="SAM" id="MobiDB-lite"/>
    </source>
</evidence>
<dbReference type="InterPro" id="IPR007219">
    <property type="entry name" value="XnlR_reg_dom"/>
</dbReference>
<dbReference type="GO" id="GO:0008270">
    <property type="term" value="F:zinc ion binding"/>
    <property type="evidence" value="ECO:0007669"/>
    <property type="project" value="InterPro"/>
</dbReference>
<feature type="compositionally biased region" description="Basic and acidic residues" evidence="7">
    <location>
        <begin position="53"/>
        <end position="71"/>
    </location>
</feature>
<dbReference type="InterPro" id="IPR051615">
    <property type="entry name" value="Transcr_Regulatory_Elem"/>
</dbReference>
<accession>A0A0D2K5Y5</accession>
<evidence type="ECO:0000313" key="10">
    <source>
        <dbReference type="Proteomes" id="UP000053411"/>
    </source>
</evidence>
<dbReference type="Pfam" id="PF04082">
    <property type="entry name" value="Fungal_trans"/>
    <property type="match status" value="1"/>
</dbReference>
<dbReference type="SMART" id="SM00906">
    <property type="entry name" value="Fungal_trans"/>
    <property type="match status" value="1"/>
</dbReference>
<evidence type="ECO:0000256" key="1">
    <source>
        <dbReference type="ARBA" id="ARBA00022723"/>
    </source>
</evidence>
<dbReference type="RefSeq" id="XP_016632707.1">
    <property type="nucleotide sequence ID" value="XM_016776388.1"/>
</dbReference>
<evidence type="ECO:0000313" key="9">
    <source>
        <dbReference type="EMBL" id="KIX98584.1"/>
    </source>
</evidence>
<feature type="compositionally biased region" description="Basic and acidic residues" evidence="7">
    <location>
        <begin position="32"/>
        <end position="46"/>
    </location>
</feature>
<dbReference type="GO" id="GO:0003677">
    <property type="term" value="F:DNA binding"/>
    <property type="evidence" value="ECO:0007669"/>
    <property type="project" value="UniProtKB-KW"/>
</dbReference>
<dbReference type="VEuPathDB" id="FungiDB:Z520_05885"/>
<dbReference type="GO" id="GO:0006351">
    <property type="term" value="P:DNA-templated transcription"/>
    <property type="evidence" value="ECO:0007669"/>
    <property type="project" value="InterPro"/>
</dbReference>
<evidence type="ECO:0000256" key="4">
    <source>
        <dbReference type="ARBA" id="ARBA00023125"/>
    </source>
</evidence>
<name>A0A0D2K5Y5_9EURO</name>
<dbReference type="Proteomes" id="UP000053411">
    <property type="component" value="Unassembled WGS sequence"/>
</dbReference>
<keyword evidence="10" id="KW-1185">Reference proteome</keyword>
<feature type="region of interest" description="Disordered" evidence="7">
    <location>
        <begin position="661"/>
        <end position="711"/>
    </location>
</feature>
<dbReference type="STRING" id="1442371.A0A0D2K5Y5"/>
<dbReference type="CDD" id="cd12148">
    <property type="entry name" value="fungal_TF_MHR"/>
    <property type="match status" value="1"/>
</dbReference>
<keyword evidence="5" id="KW-0804">Transcription</keyword>
<gene>
    <name evidence="9" type="ORF">Z520_05885</name>
</gene>
<evidence type="ECO:0000259" key="8">
    <source>
        <dbReference type="SMART" id="SM00906"/>
    </source>
</evidence>
<feature type="region of interest" description="Disordered" evidence="7">
    <location>
        <begin position="1"/>
        <end position="117"/>
    </location>
</feature>
<sequence>MNYSEGRGFRRPNKREAPSSRAFVNSLLQDIQRLENRLRESGREPPEPQNPLLKERPQQIERNCWDADRSQSNRSVSEKGANLDVQDGTRRRNNSGLPAFGLGQNALPSHGNTNIIDDQVRSPISNVISSTHTRTELPVTHDTRTESSSLSLEARRRALALRHSLFSPYQIVFDRSSGRTQYFCPSNCFKRYFSEQIRPRPGVLQSQRLEKHAYRILGDVPAQIQDYLMGLFWRCYNETFHIIDRDSFYRDLDIGASASYSGFLHISCLAMGYLFADKKKPGMRDITVSDNLSVFHQEVKYILDGELEEPQGLTTIQTMLVLSDLQCALGMDDVGGLYAAGIACRLAFDYGLNLEHSQLGLSQAEIQSRRRLLRSCILYDRGWSLYLGRPTSIKNSDLDISQLTDMFSRLGGLSELGRVQKPASSAIDETENMVYNAMLELLEMASKVQEKTHSDIPPGSDSHGNLLVEIAALGNKLNSWSARLPQEIRWSPENAEKAASLYFIMHQQFHTTQALLHGPYGQYGEALQGQYSASGAKPVEESNDAYSFVPLARSIAFKHASKVAAIFAYHRRRFGQSQFGLFSLTHAATASLVLIANASLDENAKERLSTLQRIRALLEELKEMSLVYQPARMMTAVIEHYMQNTGVDFDSLPILDSSLSPFSDSSSVSARRPGEHDPDDNHQFNKKRQTSNDSASVHAMAAPQQQSRSDAFVSRIRNGAEDEDFEALGDHIAKTNVHHANEDGWNPLESTSSLQDLDNPTDSLLWTEASIDPLPSSNAVGNVQSCARFSPSFFFCGDASNSPRTQVLENDFGDVFLGYQGEGFGNAI</sequence>
<keyword evidence="4" id="KW-0238">DNA-binding</keyword>
<keyword evidence="6" id="KW-0539">Nucleus</keyword>
<evidence type="ECO:0000256" key="6">
    <source>
        <dbReference type="ARBA" id="ARBA00023242"/>
    </source>
</evidence>